<reference evidence="6 7" key="1">
    <citation type="journal article" date="2007" name="Nature">
        <title>The medaka draft genome and insights into vertebrate genome evolution.</title>
        <authorList>
            <person name="Kasahara M."/>
            <person name="Naruse K."/>
            <person name="Sasaki S."/>
            <person name="Nakatani Y."/>
            <person name="Qu W."/>
            <person name="Ahsan B."/>
            <person name="Yamada T."/>
            <person name="Nagayasu Y."/>
            <person name="Doi K."/>
            <person name="Kasai Y."/>
            <person name="Jindo T."/>
            <person name="Kobayashi D."/>
            <person name="Shimada A."/>
            <person name="Toyoda A."/>
            <person name="Kuroki Y."/>
            <person name="Fujiyama A."/>
            <person name="Sasaki T."/>
            <person name="Shimizu A."/>
            <person name="Asakawa S."/>
            <person name="Shimizu N."/>
            <person name="Hashimoto S."/>
            <person name="Yang J."/>
            <person name="Lee Y."/>
            <person name="Matsushima K."/>
            <person name="Sugano S."/>
            <person name="Sakaizumi M."/>
            <person name="Narita T."/>
            <person name="Ohishi K."/>
            <person name="Haga S."/>
            <person name="Ohta F."/>
            <person name="Nomoto H."/>
            <person name="Nogata K."/>
            <person name="Morishita T."/>
            <person name="Endo T."/>
            <person name="Shin-I T."/>
            <person name="Takeda H."/>
            <person name="Morishita S."/>
            <person name="Kohara Y."/>
        </authorList>
    </citation>
    <scope>NUCLEOTIDE SEQUENCE [LARGE SCALE GENOMIC DNA]</scope>
    <source>
        <strain evidence="6 7">Hd-rR</strain>
    </source>
</reference>
<dbReference type="GO" id="GO:0007265">
    <property type="term" value="P:Ras protein signal transduction"/>
    <property type="evidence" value="ECO:0000318"/>
    <property type="project" value="GO_Central"/>
</dbReference>
<name>H2LS27_ORYLA</name>
<dbReference type="InterPro" id="IPR000651">
    <property type="entry name" value="Ras-like_Gua-exchang_fac_N"/>
</dbReference>
<dbReference type="GeneTree" id="ENSGT00940000155137"/>
<dbReference type="Pfam" id="PF00617">
    <property type="entry name" value="RasGEF"/>
    <property type="match status" value="1"/>
</dbReference>
<accession>H2LS27</accession>
<dbReference type="HOGENOM" id="CLU_028002_1_0_1"/>
<evidence type="ECO:0000259" key="4">
    <source>
        <dbReference type="PROSITE" id="PS50009"/>
    </source>
</evidence>
<dbReference type="PANTHER" id="PTHR23113">
    <property type="entry name" value="GUANINE NUCLEOTIDE EXCHANGE FACTOR"/>
    <property type="match status" value="1"/>
</dbReference>
<evidence type="ECO:0000256" key="3">
    <source>
        <dbReference type="SAM" id="MobiDB-lite"/>
    </source>
</evidence>
<dbReference type="eggNOG" id="KOG2378">
    <property type="taxonomic scope" value="Eukaryota"/>
</dbReference>
<dbReference type="Gene3D" id="3.10.20.90">
    <property type="entry name" value="Phosphatidylinositol 3-kinase Catalytic Subunit, Chain A, domain 1"/>
    <property type="match status" value="1"/>
</dbReference>
<dbReference type="Pfam" id="PF00618">
    <property type="entry name" value="RasGEF_N"/>
    <property type="match status" value="1"/>
</dbReference>
<protein>
    <submittedName>
        <fullName evidence="6">Rap guanine nucleotide exchange factor 5</fullName>
    </submittedName>
</protein>
<dbReference type="SUPFAM" id="SSF54236">
    <property type="entry name" value="Ubiquitin-like"/>
    <property type="match status" value="1"/>
</dbReference>
<dbReference type="InterPro" id="IPR008937">
    <property type="entry name" value="Ras-like_GEF"/>
</dbReference>
<dbReference type="Bgee" id="ENSORLG00000007079">
    <property type="expression patterns" value="Expressed in gastrula and 11 other cell types or tissues"/>
</dbReference>
<reference evidence="6" key="2">
    <citation type="submission" date="2025-08" db="UniProtKB">
        <authorList>
            <consortium name="Ensembl"/>
        </authorList>
    </citation>
    <scope>IDENTIFICATION</scope>
    <source>
        <strain evidence="6">Hd-rR</strain>
    </source>
</reference>
<dbReference type="InterPro" id="IPR019804">
    <property type="entry name" value="Ras_G-nucl-exch_fac_CS"/>
</dbReference>
<dbReference type="InterPro" id="IPR036964">
    <property type="entry name" value="RASGEF_cat_dom_sf"/>
</dbReference>
<evidence type="ECO:0000313" key="7">
    <source>
        <dbReference type="Proteomes" id="UP000001038"/>
    </source>
</evidence>
<dbReference type="PROSITE" id="PS00720">
    <property type="entry name" value="RASGEF"/>
    <property type="match status" value="1"/>
</dbReference>
<dbReference type="PANTHER" id="PTHR23113:SF26">
    <property type="entry name" value="RAP GUANINE NUCLEOTIDE EXCHANGE FACTOR 5"/>
    <property type="match status" value="1"/>
</dbReference>
<dbReference type="SMART" id="SM00229">
    <property type="entry name" value="RasGEFN"/>
    <property type="match status" value="1"/>
</dbReference>
<evidence type="ECO:0000259" key="5">
    <source>
        <dbReference type="PROSITE" id="PS50212"/>
    </source>
</evidence>
<dbReference type="InterPro" id="IPR029071">
    <property type="entry name" value="Ubiquitin-like_domsf"/>
</dbReference>
<evidence type="ECO:0000256" key="1">
    <source>
        <dbReference type="ARBA" id="ARBA00022658"/>
    </source>
</evidence>
<dbReference type="CDD" id="cd00155">
    <property type="entry name" value="RasGEF"/>
    <property type="match status" value="1"/>
</dbReference>
<dbReference type="Ensembl" id="ENSORLT00000008887.2">
    <property type="protein sequence ID" value="ENSORLP00000008886.2"/>
    <property type="gene ID" value="ENSORLG00000007079.2"/>
</dbReference>
<feature type="domain" description="N-terminal Ras-GEF" evidence="5">
    <location>
        <begin position="71"/>
        <end position="197"/>
    </location>
</feature>
<dbReference type="Proteomes" id="UP000001038">
    <property type="component" value="Chromosome 16"/>
</dbReference>
<dbReference type="InterPro" id="IPR001895">
    <property type="entry name" value="RASGEF_cat_dom"/>
</dbReference>
<dbReference type="AlphaFoldDB" id="H2LS27"/>
<dbReference type="Gene3D" id="1.10.840.10">
    <property type="entry name" value="Ras guanine-nucleotide exchange factors catalytic domain"/>
    <property type="match status" value="1"/>
</dbReference>
<keyword evidence="1 2" id="KW-0344">Guanine-nucleotide releasing factor</keyword>
<dbReference type="InParanoid" id="H2LS27"/>
<dbReference type="STRING" id="8090.ENSORLP00000008886"/>
<feature type="domain" description="Ras-GEF" evidence="4">
    <location>
        <begin position="339"/>
        <end position="572"/>
    </location>
</feature>
<dbReference type="PROSITE" id="PS50212">
    <property type="entry name" value="RASGEF_NTER"/>
    <property type="match status" value="1"/>
</dbReference>
<dbReference type="SUPFAM" id="SSF48366">
    <property type="entry name" value="Ras GEF"/>
    <property type="match status" value="1"/>
</dbReference>
<dbReference type="PROSITE" id="PS50009">
    <property type="entry name" value="RASGEF_CAT"/>
    <property type="match status" value="1"/>
</dbReference>
<dbReference type="SMART" id="SM00147">
    <property type="entry name" value="RasGEF"/>
    <property type="match status" value="1"/>
</dbReference>
<keyword evidence="7" id="KW-1185">Reference proteome</keyword>
<feature type="region of interest" description="Disordered" evidence="3">
    <location>
        <begin position="1"/>
        <end position="28"/>
    </location>
</feature>
<evidence type="ECO:0000256" key="2">
    <source>
        <dbReference type="PROSITE-ProRule" id="PRU00168"/>
    </source>
</evidence>
<dbReference type="GO" id="GO:0005085">
    <property type="term" value="F:guanyl-nucleotide exchange factor activity"/>
    <property type="evidence" value="ECO:0000318"/>
    <property type="project" value="GO_Central"/>
</dbReference>
<reference evidence="6" key="3">
    <citation type="submission" date="2025-09" db="UniProtKB">
        <authorList>
            <consortium name="Ensembl"/>
        </authorList>
    </citation>
    <scope>IDENTIFICATION</scope>
    <source>
        <strain evidence="6">Hd-rR</strain>
    </source>
</reference>
<evidence type="ECO:0000313" key="6">
    <source>
        <dbReference type="Ensembl" id="ENSORLP00000008886.2"/>
    </source>
</evidence>
<dbReference type="Gene3D" id="1.20.870.10">
    <property type="entry name" value="Son of sevenless (SoS) protein Chain: S domain 1"/>
    <property type="match status" value="1"/>
</dbReference>
<gene>
    <name evidence="6" type="primary">RAPGEF5</name>
</gene>
<dbReference type="InterPro" id="IPR023578">
    <property type="entry name" value="Ras_GEF_dom_sf"/>
</dbReference>
<dbReference type="GO" id="GO:0005886">
    <property type="term" value="C:plasma membrane"/>
    <property type="evidence" value="ECO:0000318"/>
    <property type="project" value="GO_Central"/>
</dbReference>
<feature type="compositionally biased region" description="Polar residues" evidence="3">
    <location>
        <begin position="12"/>
        <end position="22"/>
    </location>
</feature>
<organism evidence="6 7">
    <name type="scientific">Oryzias latipes</name>
    <name type="common">Japanese rice fish</name>
    <name type="synonym">Japanese killifish</name>
    <dbReference type="NCBI Taxonomy" id="8090"/>
    <lineage>
        <taxon>Eukaryota</taxon>
        <taxon>Metazoa</taxon>
        <taxon>Chordata</taxon>
        <taxon>Craniata</taxon>
        <taxon>Vertebrata</taxon>
        <taxon>Euteleostomi</taxon>
        <taxon>Actinopterygii</taxon>
        <taxon>Neopterygii</taxon>
        <taxon>Teleostei</taxon>
        <taxon>Neoteleostei</taxon>
        <taxon>Acanthomorphata</taxon>
        <taxon>Ovalentaria</taxon>
        <taxon>Atherinomorphae</taxon>
        <taxon>Beloniformes</taxon>
        <taxon>Adrianichthyidae</taxon>
        <taxon>Oryziinae</taxon>
        <taxon>Oryzias</taxon>
    </lineage>
</organism>
<sequence>SPESVVRAASPHQESSTESTSRAEPLTMPTFDVPYFRYIDDEGAEGEEEWSCSRSMSSIEEDSSADSAVSDRYVVVSGTPEKILEHLLSDMTLDDDYKLLDDFLLTYPVFMSTSDLCQALLGQYPQHCGMEEPKEALERKQKVLHLVSHWMSRCKDFLREDQHVKLFLKTLYRYVLNDLYEHPTLEKEMGELQKLYQLHRRQMSALPFFQSKALFHQLSWKENVPQSRGSQRETKEVLCHVYVTMDSYLSMRVHSEVVVQELLQAVAERMGVSQGELLLVAITCTGGRLLLQPQERVFSASFRSVERLHVCRKDLSEVQNPFVDNSEIQQRTARVLSLNTWDVAVALTDLDWTIFDSMHEQEVIYFTFNRHVCSTYTMALELLLQRCNEVQLWVMTEVLLCPTLCKRVQLIKKFIKIASHCKAQRNLNCFFAIFMGLNAAAVSRLSHTWEKVPGKFKKLFSELEAITDPSLNHKAYRESLKKMKVPKIPFLPLLLKDITFIHEGNRTFHNNMVNFEKLHMIADMVRLIRQCQKDRNGITQKSSSEVRAYIDCLHVIDNQQTLFELSHRLEPRA</sequence>
<proteinExistence type="predicted"/>